<dbReference type="Pfam" id="PF03357">
    <property type="entry name" value="Snf7"/>
    <property type="match status" value="1"/>
</dbReference>
<proteinExistence type="predicted"/>
<evidence type="ECO:0008006" key="4">
    <source>
        <dbReference type="Google" id="ProtNLM"/>
    </source>
</evidence>
<evidence type="ECO:0000256" key="1">
    <source>
        <dbReference type="SAM" id="MobiDB-lite"/>
    </source>
</evidence>
<evidence type="ECO:0000313" key="3">
    <source>
        <dbReference type="Proteomes" id="UP000029867"/>
    </source>
</evidence>
<dbReference type="VEuPathDB" id="FungiDB:C5L36_0A08840"/>
<dbReference type="EMBL" id="JQFK01000039">
    <property type="protein sequence ID" value="KGK37332.1"/>
    <property type="molecule type" value="Genomic_DNA"/>
</dbReference>
<dbReference type="GO" id="GO:0007034">
    <property type="term" value="P:vacuolar transport"/>
    <property type="evidence" value="ECO:0007669"/>
    <property type="project" value="InterPro"/>
</dbReference>
<feature type="compositionally biased region" description="Basic and acidic residues" evidence="1">
    <location>
        <begin position="424"/>
        <end position="440"/>
    </location>
</feature>
<feature type="compositionally biased region" description="Polar residues" evidence="1">
    <location>
        <begin position="411"/>
        <end position="422"/>
    </location>
</feature>
<name>A0A099NZH9_PICKU</name>
<comment type="caution">
    <text evidence="2">The sequence shown here is derived from an EMBL/GenBank/DDBJ whole genome shotgun (WGS) entry which is preliminary data.</text>
</comment>
<feature type="compositionally biased region" description="Basic and acidic residues" evidence="1">
    <location>
        <begin position="380"/>
        <end position="398"/>
    </location>
</feature>
<evidence type="ECO:0000313" key="2">
    <source>
        <dbReference type="EMBL" id="KGK37332.1"/>
    </source>
</evidence>
<feature type="region of interest" description="Disordered" evidence="1">
    <location>
        <begin position="377"/>
        <end position="440"/>
    </location>
</feature>
<dbReference type="Proteomes" id="UP000029867">
    <property type="component" value="Unassembled WGS sequence"/>
</dbReference>
<protein>
    <recommendedName>
        <fullName evidence="4">Charged multivesicular body protein 7</fullName>
    </recommendedName>
</protein>
<dbReference type="Pfam" id="PF25880">
    <property type="entry name" value="WHD_CHMP7_1st"/>
    <property type="match status" value="1"/>
</dbReference>
<dbReference type="HOGENOM" id="CLU_021165_3_0_1"/>
<gene>
    <name evidence="2" type="ORF">JL09_g3552</name>
</gene>
<dbReference type="AlphaFoldDB" id="A0A099NZH9"/>
<sequence length="440" mass="50969">MIDIQQLYRSNKEFRDSRLNSLFSDFSGLKESNPEGYMANLNAWKHFLSSVFNHGEMLSFNYTFLKKMLLYRTSRRDYLPEGLYIVLNDMINNDKSLILESTLNMHNESQRPGILLMLKNAFFGTNIIDVRNKQTCVETLLSVEVLENKCKVIKEKLFPILDSDALNLDHLRSILTESNIDISKHDLLLCLQYLQRDFDKLEISNDIVVMKNGDARREDESGEVVYEDLKHISDLSYTIYKLQKYGNEKIQEVSDIDKKLKKSLHEKNLIVAKTQLKLKKLHEIQINKTLNSLENLHTLKIKVEDAQNNLLISKVWKENTNVMKLLNQKAEVSDETFDELYREIQQTDHISNKLGIKFADPEDEAIDKELAELESQVISDNKRGEEQEIEEIQKKLDSLKLPTSKPLGEKGTQTANQKQQEVNEGGKKEDIETNKEAVLN</sequence>
<organism evidence="2 3">
    <name type="scientific">Pichia kudriavzevii</name>
    <name type="common">Yeast</name>
    <name type="synonym">Issatchenkia orientalis</name>
    <dbReference type="NCBI Taxonomy" id="4909"/>
    <lineage>
        <taxon>Eukaryota</taxon>
        <taxon>Fungi</taxon>
        <taxon>Dikarya</taxon>
        <taxon>Ascomycota</taxon>
        <taxon>Saccharomycotina</taxon>
        <taxon>Pichiomycetes</taxon>
        <taxon>Pichiales</taxon>
        <taxon>Pichiaceae</taxon>
        <taxon>Pichia</taxon>
    </lineage>
</organism>
<reference evidence="3" key="1">
    <citation type="journal article" date="2014" name="Microb. Cell Fact.">
        <title>Exploiting Issatchenkia orientalis SD108 for succinic acid production.</title>
        <authorList>
            <person name="Xiao H."/>
            <person name="Shao Z."/>
            <person name="Jiang Y."/>
            <person name="Dole S."/>
            <person name="Zhao H."/>
        </authorList>
    </citation>
    <scope>NUCLEOTIDE SEQUENCE [LARGE SCALE GENOMIC DNA]</scope>
    <source>
        <strain evidence="3">SD108</strain>
    </source>
</reference>
<accession>A0A099NZH9</accession>
<dbReference type="InterPro" id="IPR005024">
    <property type="entry name" value="Snf7_fam"/>
</dbReference>